<dbReference type="OrthoDB" id="6373941at2759"/>
<dbReference type="STRING" id="6689.A0A423TCE0"/>
<evidence type="ECO:0008006" key="3">
    <source>
        <dbReference type="Google" id="ProtNLM"/>
    </source>
</evidence>
<comment type="caution">
    <text evidence="1">The sequence shown here is derived from an EMBL/GenBank/DDBJ whole genome shotgun (WGS) entry which is preliminary data.</text>
</comment>
<protein>
    <recommendedName>
        <fullName evidence="3">RNase H type-1 domain-containing protein</fullName>
    </recommendedName>
</protein>
<reference evidence="1 2" key="2">
    <citation type="submission" date="2019-01" db="EMBL/GenBank/DDBJ databases">
        <title>The decoding of complex shrimp genome reveals the adaptation for benthos swimmer, frequently molting mechanism and breeding impact on genome.</title>
        <authorList>
            <person name="Sun Y."/>
            <person name="Gao Y."/>
            <person name="Yu Y."/>
        </authorList>
    </citation>
    <scope>NUCLEOTIDE SEQUENCE [LARGE SCALE GENOMIC DNA]</scope>
    <source>
        <tissue evidence="1">Muscle</tissue>
    </source>
</reference>
<evidence type="ECO:0000313" key="1">
    <source>
        <dbReference type="EMBL" id="ROT74163.1"/>
    </source>
</evidence>
<dbReference type="Gene3D" id="3.30.420.10">
    <property type="entry name" value="Ribonuclease H-like superfamily/Ribonuclease H"/>
    <property type="match status" value="1"/>
</dbReference>
<dbReference type="AlphaFoldDB" id="A0A423TCE0"/>
<accession>A0A423TCE0</accession>
<dbReference type="SUPFAM" id="SSF53098">
    <property type="entry name" value="Ribonuclease H-like"/>
    <property type="match status" value="1"/>
</dbReference>
<proteinExistence type="predicted"/>
<evidence type="ECO:0000313" key="2">
    <source>
        <dbReference type="Proteomes" id="UP000283509"/>
    </source>
</evidence>
<dbReference type="InterPro" id="IPR036397">
    <property type="entry name" value="RNaseH_sf"/>
</dbReference>
<reference evidence="1 2" key="1">
    <citation type="submission" date="2018-04" db="EMBL/GenBank/DDBJ databases">
        <authorList>
            <person name="Zhang X."/>
            <person name="Yuan J."/>
            <person name="Li F."/>
            <person name="Xiang J."/>
        </authorList>
    </citation>
    <scope>NUCLEOTIDE SEQUENCE [LARGE SCALE GENOMIC DNA]</scope>
    <source>
        <tissue evidence="1">Muscle</tissue>
    </source>
</reference>
<dbReference type="GO" id="GO:0003676">
    <property type="term" value="F:nucleic acid binding"/>
    <property type="evidence" value="ECO:0007669"/>
    <property type="project" value="InterPro"/>
</dbReference>
<keyword evidence="2" id="KW-1185">Reference proteome</keyword>
<dbReference type="Proteomes" id="UP000283509">
    <property type="component" value="Unassembled WGS sequence"/>
</dbReference>
<gene>
    <name evidence="1" type="ORF">C7M84_007337</name>
</gene>
<dbReference type="InterPro" id="IPR012337">
    <property type="entry name" value="RNaseH-like_sf"/>
</dbReference>
<organism evidence="1 2">
    <name type="scientific">Penaeus vannamei</name>
    <name type="common">Whiteleg shrimp</name>
    <name type="synonym">Litopenaeus vannamei</name>
    <dbReference type="NCBI Taxonomy" id="6689"/>
    <lineage>
        <taxon>Eukaryota</taxon>
        <taxon>Metazoa</taxon>
        <taxon>Ecdysozoa</taxon>
        <taxon>Arthropoda</taxon>
        <taxon>Crustacea</taxon>
        <taxon>Multicrustacea</taxon>
        <taxon>Malacostraca</taxon>
        <taxon>Eumalacostraca</taxon>
        <taxon>Eucarida</taxon>
        <taxon>Decapoda</taxon>
        <taxon>Dendrobranchiata</taxon>
        <taxon>Penaeoidea</taxon>
        <taxon>Penaeidae</taxon>
        <taxon>Penaeus</taxon>
    </lineage>
</organism>
<name>A0A423TCE0_PENVA</name>
<sequence length="430" mass="48834">MEKWASNYIPPSDATQLEKDFTNAIHNATDSSIPLTNVTLHAHKNSWFYNDRIRELKHRMNMFRKALHRSHSPTILESFRTLRRLVKMEISEIKAKAWLSWCETITAHTSLKEMWTNLRLASGAKRSMPAPHPHPHSEANRLALSFATRCSSTQLPASVSRKLQQLKPIRQQVIQIAIDSPAQSDTPFTLTELEKATKTSKDTTPGKAGAAMVTDTTSIAHRLSNGASILQAELYAIKLALTYALTTEHTIIHILTDSLSAVYAQKTHHLDNSLSQDHTTRVSTSLSQLKRTLRKTTFEVLHIEHRAWVHAGSPSALWYKLVTDYNPPFATATSRQSAAIFHRLRMGYRCNWEIDLRTPKACQHCDTVTNEPLLHYILDCTHIRHLRSPTYISSDRRDHSENLRLAANCLREMFETPDALTTFTANPPPR</sequence>
<dbReference type="EMBL" id="QCYY01001927">
    <property type="protein sequence ID" value="ROT74163.1"/>
    <property type="molecule type" value="Genomic_DNA"/>
</dbReference>